<dbReference type="EC" id="2.7.13.3" evidence="2"/>
<proteinExistence type="predicted"/>
<dbReference type="EMBL" id="JACRSQ010000050">
    <property type="protein sequence ID" value="MBC8545149.1"/>
    <property type="molecule type" value="Genomic_DNA"/>
</dbReference>
<protein>
    <recommendedName>
        <fullName evidence="2">histidine kinase</fullName>
        <ecNumber evidence="2">2.7.13.3</ecNumber>
    </recommendedName>
</protein>
<dbReference type="Proteomes" id="UP000657006">
    <property type="component" value="Unassembled WGS sequence"/>
</dbReference>
<feature type="transmembrane region" description="Helical" evidence="4">
    <location>
        <begin position="288"/>
        <end position="311"/>
    </location>
</feature>
<dbReference type="PANTHER" id="PTHR43719:SF28">
    <property type="entry name" value="PEROXIDE STRESS-ACTIVATED HISTIDINE KINASE MAK1-RELATED"/>
    <property type="match status" value="1"/>
</dbReference>
<dbReference type="AlphaFoldDB" id="A0A926I2C9"/>
<dbReference type="RefSeq" id="WP_249290211.1">
    <property type="nucleotide sequence ID" value="NZ_JACRSQ010000050.1"/>
</dbReference>
<name>A0A926I2C9_9FIRM</name>
<dbReference type="SMART" id="SM00388">
    <property type="entry name" value="HisKA"/>
    <property type="match status" value="1"/>
</dbReference>
<evidence type="ECO:0000313" key="7">
    <source>
        <dbReference type="Proteomes" id="UP000657006"/>
    </source>
</evidence>
<keyword evidence="3" id="KW-0597">Phosphoprotein</keyword>
<evidence type="ECO:0000259" key="5">
    <source>
        <dbReference type="SMART" id="SM00388"/>
    </source>
</evidence>
<keyword evidence="4" id="KW-1133">Transmembrane helix</keyword>
<accession>A0A926I2C9</accession>
<dbReference type="GO" id="GO:0000155">
    <property type="term" value="F:phosphorelay sensor kinase activity"/>
    <property type="evidence" value="ECO:0007669"/>
    <property type="project" value="InterPro"/>
</dbReference>
<dbReference type="Gene3D" id="3.30.450.20">
    <property type="entry name" value="PAS domain"/>
    <property type="match status" value="1"/>
</dbReference>
<evidence type="ECO:0000256" key="1">
    <source>
        <dbReference type="ARBA" id="ARBA00000085"/>
    </source>
</evidence>
<dbReference type="PANTHER" id="PTHR43719">
    <property type="entry name" value="TWO-COMPONENT HISTIDINE KINASE"/>
    <property type="match status" value="1"/>
</dbReference>
<dbReference type="SUPFAM" id="SSF47384">
    <property type="entry name" value="Homodimeric domain of signal transducing histidine kinase"/>
    <property type="match status" value="1"/>
</dbReference>
<feature type="transmembrane region" description="Helical" evidence="4">
    <location>
        <begin position="7"/>
        <end position="27"/>
    </location>
</feature>
<keyword evidence="4" id="KW-0812">Transmembrane</keyword>
<dbReference type="InterPro" id="IPR050956">
    <property type="entry name" value="2C_system_His_kinase"/>
</dbReference>
<evidence type="ECO:0000256" key="2">
    <source>
        <dbReference type="ARBA" id="ARBA00012438"/>
    </source>
</evidence>
<comment type="caution">
    <text evidence="6">The sequence shown here is derived from an EMBL/GenBank/DDBJ whole genome shotgun (WGS) entry which is preliminary data.</text>
</comment>
<keyword evidence="7" id="KW-1185">Reference proteome</keyword>
<gene>
    <name evidence="6" type="ORF">H8730_16550</name>
</gene>
<dbReference type="Pfam" id="PF00512">
    <property type="entry name" value="HisKA"/>
    <property type="match status" value="1"/>
</dbReference>
<sequence>MKKRRRNIILYVVALAFVVISIGAYIGQLNRMISNNMILNMEELAQHDVQSIQSSLGTNLNRLEFIGQRLQIYDCDTITKVQELLNLERTTSLFDAIYLLDEDGRLYTDSFLIQETDKHQYGAFLNMEQDHFVFRNDEQPGILETRKETVLYGVRMDGLEVEGVRFVAILGQCSITSIQNQLRIDSFGGRGFSSVIDSNGYYIVNINRTDSFNQRDNFFEQLDSGTFKKDGSAESIRKGIAENTFFIVSYTDEDGGERMLGFSAIEGTDWTFVISVSTDVFKEQSRNFILLTAVMLTVVVLALVGMSGLLYRSKQRTVEAHAKAKARSDFLSTMSHEIRTPLNGIIGLNHLMSKSLEDREKLTEYIHKMGNTAQYLLALVNDILDISKL</sequence>
<dbReference type="InterPro" id="IPR003661">
    <property type="entry name" value="HisK_dim/P_dom"/>
</dbReference>
<keyword evidence="4" id="KW-0472">Membrane</keyword>
<comment type="catalytic activity">
    <reaction evidence="1">
        <text>ATP + protein L-histidine = ADP + protein N-phospho-L-histidine.</text>
        <dbReference type="EC" id="2.7.13.3"/>
    </reaction>
</comment>
<dbReference type="CDD" id="cd00082">
    <property type="entry name" value="HisKA"/>
    <property type="match status" value="1"/>
</dbReference>
<evidence type="ECO:0000256" key="4">
    <source>
        <dbReference type="SAM" id="Phobius"/>
    </source>
</evidence>
<feature type="domain" description="Signal transduction histidine kinase dimerisation/phosphoacceptor" evidence="5">
    <location>
        <begin position="326"/>
        <end position="389"/>
    </location>
</feature>
<dbReference type="InterPro" id="IPR036097">
    <property type="entry name" value="HisK_dim/P_sf"/>
</dbReference>
<evidence type="ECO:0000256" key="3">
    <source>
        <dbReference type="ARBA" id="ARBA00022553"/>
    </source>
</evidence>
<organism evidence="6 7">
    <name type="scientific">Bianquea renquensis</name>
    <dbReference type="NCBI Taxonomy" id="2763661"/>
    <lineage>
        <taxon>Bacteria</taxon>
        <taxon>Bacillati</taxon>
        <taxon>Bacillota</taxon>
        <taxon>Clostridia</taxon>
        <taxon>Eubacteriales</taxon>
        <taxon>Bianqueaceae</taxon>
        <taxon>Bianquea</taxon>
    </lineage>
</organism>
<evidence type="ECO:0000313" key="6">
    <source>
        <dbReference type="EMBL" id="MBC8545149.1"/>
    </source>
</evidence>
<reference evidence="6" key="1">
    <citation type="submission" date="2020-08" db="EMBL/GenBank/DDBJ databases">
        <title>Genome public.</title>
        <authorList>
            <person name="Liu C."/>
            <person name="Sun Q."/>
        </authorList>
    </citation>
    <scope>NUCLEOTIDE SEQUENCE</scope>
    <source>
        <strain evidence="6">NSJ-32</strain>
    </source>
</reference>
<dbReference type="CDD" id="cd18774">
    <property type="entry name" value="PDC2_HK_sensor"/>
    <property type="match status" value="1"/>
</dbReference>
<dbReference type="Gene3D" id="1.10.287.130">
    <property type="match status" value="1"/>
</dbReference>